<reference evidence="11" key="1">
    <citation type="submission" date="2021-03" db="EMBL/GenBank/DDBJ databases">
        <authorList>
            <person name="Li Z."/>
            <person name="Yang C."/>
        </authorList>
    </citation>
    <scope>NUCLEOTIDE SEQUENCE</scope>
    <source>
        <strain evidence="11">Dzin_1.0</strain>
        <tissue evidence="11">Leaf</tissue>
    </source>
</reference>
<feature type="region of interest" description="Disordered" evidence="9">
    <location>
        <begin position="1"/>
        <end position="23"/>
    </location>
</feature>
<keyword evidence="7 8" id="KW-0012">Acyltransferase</keyword>
<comment type="subcellular location">
    <subcellularLocation>
        <location evidence="1">Membrane</location>
        <topology evidence="1">Multi-pass membrane protein</topology>
    </subcellularLocation>
</comment>
<dbReference type="GO" id="GO:0005794">
    <property type="term" value="C:Golgi apparatus"/>
    <property type="evidence" value="ECO:0007669"/>
    <property type="project" value="TreeGrafter"/>
</dbReference>
<dbReference type="PANTHER" id="PTHR22883">
    <property type="entry name" value="ZINC FINGER DHHC DOMAIN CONTAINING PROTEIN"/>
    <property type="match status" value="1"/>
</dbReference>
<dbReference type="OrthoDB" id="4096362at2759"/>
<dbReference type="InterPro" id="IPR001594">
    <property type="entry name" value="Palmitoyltrfase_DHHC"/>
</dbReference>
<keyword evidence="4 8" id="KW-0812">Transmembrane</keyword>
<dbReference type="Pfam" id="PF01529">
    <property type="entry name" value="DHHC"/>
    <property type="match status" value="1"/>
</dbReference>
<keyword evidence="3 8" id="KW-0808">Transferase</keyword>
<evidence type="ECO:0000259" key="10">
    <source>
        <dbReference type="Pfam" id="PF01529"/>
    </source>
</evidence>
<evidence type="ECO:0000256" key="3">
    <source>
        <dbReference type="ARBA" id="ARBA00022679"/>
    </source>
</evidence>
<dbReference type="GO" id="GO:0005783">
    <property type="term" value="C:endoplasmic reticulum"/>
    <property type="evidence" value="ECO:0007669"/>
    <property type="project" value="TreeGrafter"/>
</dbReference>
<dbReference type="Proteomes" id="UP001085076">
    <property type="component" value="Miscellaneous, Linkage group lg02"/>
</dbReference>
<evidence type="ECO:0000313" key="12">
    <source>
        <dbReference type="Proteomes" id="UP001085076"/>
    </source>
</evidence>
<evidence type="ECO:0000256" key="6">
    <source>
        <dbReference type="ARBA" id="ARBA00023136"/>
    </source>
</evidence>
<dbReference type="GO" id="GO:0019706">
    <property type="term" value="F:protein-cysteine S-palmitoyltransferase activity"/>
    <property type="evidence" value="ECO:0007669"/>
    <property type="project" value="UniProtKB-EC"/>
</dbReference>
<keyword evidence="12" id="KW-1185">Reference proteome</keyword>
<comment type="domain">
    <text evidence="8">The DHHC domain is required for palmitoyltransferase activity.</text>
</comment>
<name>A0A9D5D073_9LILI</name>
<evidence type="ECO:0000256" key="5">
    <source>
        <dbReference type="ARBA" id="ARBA00022989"/>
    </source>
</evidence>
<dbReference type="EMBL" id="JAGGNH010000002">
    <property type="protein sequence ID" value="KAJ0983090.1"/>
    <property type="molecule type" value="Genomic_DNA"/>
</dbReference>
<comment type="caution">
    <text evidence="11">The sequence shown here is derived from an EMBL/GenBank/DDBJ whole genome shotgun (WGS) entry which is preliminary data.</text>
</comment>
<organism evidence="11 12">
    <name type="scientific">Dioscorea zingiberensis</name>
    <dbReference type="NCBI Taxonomy" id="325984"/>
    <lineage>
        <taxon>Eukaryota</taxon>
        <taxon>Viridiplantae</taxon>
        <taxon>Streptophyta</taxon>
        <taxon>Embryophyta</taxon>
        <taxon>Tracheophyta</taxon>
        <taxon>Spermatophyta</taxon>
        <taxon>Magnoliopsida</taxon>
        <taxon>Liliopsida</taxon>
        <taxon>Dioscoreales</taxon>
        <taxon>Dioscoreaceae</taxon>
        <taxon>Dioscorea</taxon>
    </lineage>
</organism>
<comment type="catalytic activity">
    <reaction evidence="8">
        <text>L-cysteinyl-[protein] + hexadecanoyl-CoA = S-hexadecanoyl-L-cysteinyl-[protein] + CoA</text>
        <dbReference type="Rhea" id="RHEA:36683"/>
        <dbReference type="Rhea" id="RHEA-COMP:10131"/>
        <dbReference type="Rhea" id="RHEA-COMP:11032"/>
        <dbReference type="ChEBI" id="CHEBI:29950"/>
        <dbReference type="ChEBI" id="CHEBI:57287"/>
        <dbReference type="ChEBI" id="CHEBI:57379"/>
        <dbReference type="ChEBI" id="CHEBI:74151"/>
        <dbReference type="EC" id="2.3.1.225"/>
    </reaction>
</comment>
<evidence type="ECO:0000256" key="2">
    <source>
        <dbReference type="ARBA" id="ARBA00008574"/>
    </source>
</evidence>
<sequence length="231" mass="26701">MDTMNTSNTMHDEDHHFSSPSDYHSTVDEIHAHQSISSGESETFVEIYNSSSPDMLDETSVVTDNVDPNKARRKCIYFSFLRSLFSDPSPSITRRNYRYYLMFIVSAMVFFIYVFIFSCWRIRRRMTKAGSGMFKALVNVPETLALALFSFIAMWFLGGLVVFHAYLTALNQTSSENFKQRYTRTPNPFDKGVFRNIKEALFKRLGPSRVNFRAVVEPEYGCIARMFVNSN</sequence>
<reference evidence="11" key="2">
    <citation type="journal article" date="2022" name="Hortic Res">
        <title>The genome of Dioscorea zingiberensis sheds light on the biosynthesis, origin and evolution of the medicinally important diosgenin saponins.</title>
        <authorList>
            <person name="Li Y."/>
            <person name="Tan C."/>
            <person name="Li Z."/>
            <person name="Guo J."/>
            <person name="Li S."/>
            <person name="Chen X."/>
            <person name="Wang C."/>
            <person name="Dai X."/>
            <person name="Yang H."/>
            <person name="Song W."/>
            <person name="Hou L."/>
            <person name="Xu J."/>
            <person name="Tong Z."/>
            <person name="Xu A."/>
            <person name="Yuan X."/>
            <person name="Wang W."/>
            <person name="Yang Q."/>
            <person name="Chen L."/>
            <person name="Sun Z."/>
            <person name="Wang K."/>
            <person name="Pan B."/>
            <person name="Chen J."/>
            <person name="Bao Y."/>
            <person name="Liu F."/>
            <person name="Qi X."/>
            <person name="Gang D.R."/>
            <person name="Wen J."/>
            <person name="Li J."/>
        </authorList>
    </citation>
    <scope>NUCLEOTIDE SEQUENCE</scope>
    <source>
        <strain evidence="11">Dzin_1.0</strain>
    </source>
</reference>
<evidence type="ECO:0000256" key="7">
    <source>
        <dbReference type="ARBA" id="ARBA00023315"/>
    </source>
</evidence>
<evidence type="ECO:0000256" key="9">
    <source>
        <dbReference type="SAM" id="MobiDB-lite"/>
    </source>
</evidence>
<feature type="transmembrane region" description="Helical" evidence="8">
    <location>
        <begin position="99"/>
        <end position="122"/>
    </location>
</feature>
<comment type="similarity">
    <text evidence="2 8">Belongs to the DHHC palmitoyltransferase family.</text>
</comment>
<keyword evidence="6 8" id="KW-0472">Membrane</keyword>
<dbReference type="AlphaFoldDB" id="A0A9D5D073"/>
<dbReference type="EC" id="2.3.1.225" evidence="8"/>
<proteinExistence type="inferred from homology"/>
<evidence type="ECO:0000313" key="11">
    <source>
        <dbReference type="EMBL" id="KAJ0983090.1"/>
    </source>
</evidence>
<evidence type="ECO:0000256" key="1">
    <source>
        <dbReference type="ARBA" id="ARBA00004141"/>
    </source>
</evidence>
<gene>
    <name evidence="11" type="ORF">J5N97_011345</name>
</gene>
<dbReference type="PANTHER" id="PTHR22883:SF57">
    <property type="entry name" value="S-ACYLTRANSFERASE"/>
    <property type="match status" value="1"/>
</dbReference>
<protein>
    <recommendedName>
        <fullName evidence="8">S-acyltransferase</fullName>
        <ecNumber evidence="8">2.3.1.225</ecNumber>
    </recommendedName>
    <alternativeName>
        <fullName evidence="8">Palmitoyltransferase</fullName>
    </alternativeName>
</protein>
<accession>A0A9D5D073</accession>
<dbReference type="InterPro" id="IPR039859">
    <property type="entry name" value="PFA4/ZDH16/20/ERF2-like"/>
</dbReference>
<evidence type="ECO:0000256" key="8">
    <source>
        <dbReference type="RuleBase" id="RU079119"/>
    </source>
</evidence>
<dbReference type="GO" id="GO:0006612">
    <property type="term" value="P:protein targeting to membrane"/>
    <property type="evidence" value="ECO:0007669"/>
    <property type="project" value="TreeGrafter"/>
</dbReference>
<evidence type="ECO:0000256" key="4">
    <source>
        <dbReference type="ARBA" id="ARBA00022692"/>
    </source>
</evidence>
<feature type="transmembrane region" description="Helical" evidence="8">
    <location>
        <begin position="143"/>
        <end position="167"/>
    </location>
</feature>
<feature type="domain" description="Palmitoyltransferase DHHC" evidence="10">
    <location>
        <begin position="92"/>
        <end position="180"/>
    </location>
</feature>
<keyword evidence="5 8" id="KW-1133">Transmembrane helix</keyword>
<dbReference type="GO" id="GO:0016020">
    <property type="term" value="C:membrane"/>
    <property type="evidence" value="ECO:0007669"/>
    <property type="project" value="UniProtKB-SubCell"/>
</dbReference>